<feature type="region of interest" description="Disordered" evidence="1">
    <location>
        <begin position="357"/>
        <end position="431"/>
    </location>
</feature>
<feature type="compositionally biased region" description="Acidic residues" evidence="1">
    <location>
        <begin position="365"/>
        <end position="375"/>
    </location>
</feature>
<name>A0A073I140_9SPIT</name>
<accession>A0A073I140</accession>
<evidence type="ECO:0000313" key="3">
    <source>
        <dbReference type="Proteomes" id="UP000053232"/>
    </source>
</evidence>
<dbReference type="EMBL" id="ARYC01000096">
    <property type="protein sequence ID" value="KEJ83166.1"/>
    <property type="molecule type" value="Genomic_DNA"/>
</dbReference>
<reference evidence="3" key="1">
    <citation type="journal article" date="2014" name="Cell">
        <title>The Architecture of a Scrambled Genome Reveals Massive Levels of Genomic Rearrangement during Development.</title>
        <authorList>
            <person name="Chen X."/>
            <person name="Bracht J.R."/>
            <person name="Goldman A.D."/>
            <person name="Dolzhenko E."/>
            <person name="Clay D.M."/>
            <person name="Swart E.C."/>
            <person name="Perlman D.H."/>
            <person name="Doak T.G."/>
            <person name="Stuart A."/>
            <person name="Amemiya C.T."/>
            <person name="Sebra R.P."/>
            <person name="Landweber L.F."/>
        </authorList>
    </citation>
    <scope>NUCLEOTIDE SEQUENCE [LARGE SCALE GENOMIC DNA]</scope>
    <source>
        <strain evidence="3">JRB310</strain>
    </source>
</reference>
<dbReference type="AlphaFoldDB" id="A0A073I140"/>
<gene>
    <name evidence="2" type="ORF">OXYTRIMIC_143</name>
</gene>
<evidence type="ECO:0000313" key="2">
    <source>
        <dbReference type="EMBL" id="KEJ83166.1"/>
    </source>
</evidence>
<dbReference type="Proteomes" id="UP000053232">
    <property type="component" value="Unassembled WGS sequence"/>
</dbReference>
<keyword evidence="3" id="KW-1185">Reference proteome</keyword>
<feature type="compositionally biased region" description="Basic and acidic residues" evidence="1">
    <location>
        <begin position="394"/>
        <end position="416"/>
    </location>
</feature>
<protein>
    <submittedName>
        <fullName evidence="2">Uncharacterized protein</fullName>
    </submittedName>
</protein>
<evidence type="ECO:0000256" key="1">
    <source>
        <dbReference type="SAM" id="MobiDB-lite"/>
    </source>
</evidence>
<sequence>MKLKNLIDFAEVTCKDFDQIIYAKKGWEPLVTRMVVVVCCPTRNKMEKALVRKIEDRERARRREVREDLLWQEKQRCHWEEKNQEWRHDDMIPRNHIMEDTMETCTKQIEELQFSLMRLNYLILPPITMREQGIAQMEKTIGTMNCKLQNSKYWRQMEEIEEILIPVCCQGSIKNYQNWIIMKIKNQGKVVEVYDPRRLVRSLVILQKSLRRLNEVIVGTVGKDYEVKTIATKTDTNQCMLPEDCGIKALLIINHLALELPGEPVFQIFGKDWIQMQRYYMMLNLEVGYMKMEIGKSGFALKEEEMMKIQEQQSESMRMRMNDEIGFQSYTQTINVDTWDEMVLENLCKTELEKAMDGQEREISELGEEVSETEECLFTQNPKQRKRKNSTMNRKREEESKERGRQIPEKNGKNEKDVEEDSKEVQEKQDQ</sequence>
<proteinExistence type="predicted"/>
<organism evidence="2 3">
    <name type="scientific">Oxytricha trifallax</name>
    <dbReference type="NCBI Taxonomy" id="1172189"/>
    <lineage>
        <taxon>Eukaryota</taxon>
        <taxon>Sar</taxon>
        <taxon>Alveolata</taxon>
        <taxon>Ciliophora</taxon>
        <taxon>Intramacronucleata</taxon>
        <taxon>Spirotrichea</taxon>
        <taxon>Stichotrichia</taxon>
        <taxon>Sporadotrichida</taxon>
        <taxon>Oxytrichidae</taxon>
        <taxon>Oxytrichinae</taxon>
        <taxon>Oxytricha</taxon>
    </lineage>
</organism>
<comment type="caution">
    <text evidence="2">The sequence shown here is derived from an EMBL/GenBank/DDBJ whole genome shotgun (WGS) entry which is preliminary data.</text>
</comment>